<sequence>MFTRRRIGAVFSDSLFGPFFCIFFEWQWPTTWQGSSYLAMDEPQAGDVL</sequence>
<keyword evidence="1" id="KW-0472">Membrane</keyword>
<name>A0AAI9U9P1_9PEZI</name>
<dbReference type="EMBL" id="MLGG01000046">
    <property type="protein sequence ID" value="KAK1452024.1"/>
    <property type="molecule type" value="Genomic_DNA"/>
</dbReference>
<evidence type="ECO:0000313" key="3">
    <source>
        <dbReference type="Proteomes" id="UP001239795"/>
    </source>
</evidence>
<evidence type="ECO:0000256" key="1">
    <source>
        <dbReference type="SAM" id="Phobius"/>
    </source>
</evidence>
<reference evidence="2 3" key="1">
    <citation type="submission" date="2016-10" db="EMBL/GenBank/DDBJ databases">
        <title>The genome sequence of Colletotrichum fioriniae PJ7.</title>
        <authorList>
            <person name="Baroncelli R."/>
        </authorList>
    </citation>
    <scope>NUCLEOTIDE SEQUENCE [LARGE SCALE GENOMIC DNA]</scope>
    <source>
        <strain evidence="2">Col 31</strain>
    </source>
</reference>
<organism evidence="2 3">
    <name type="scientific">Colletotrichum melonis</name>
    <dbReference type="NCBI Taxonomy" id="1209925"/>
    <lineage>
        <taxon>Eukaryota</taxon>
        <taxon>Fungi</taxon>
        <taxon>Dikarya</taxon>
        <taxon>Ascomycota</taxon>
        <taxon>Pezizomycotina</taxon>
        <taxon>Sordariomycetes</taxon>
        <taxon>Hypocreomycetidae</taxon>
        <taxon>Glomerellales</taxon>
        <taxon>Glomerellaceae</taxon>
        <taxon>Colletotrichum</taxon>
        <taxon>Colletotrichum acutatum species complex</taxon>
    </lineage>
</organism>
<proteinExistence type="predicted"/>
<keyword evidence="1" id="KW-1133">Transmembrane helix</keyword>
<gene>
    <name evidence="2" type="ORF">CMEL01_06598</name>
</gene>
<evidence type="ECO:0000313" key="2">
    <source>
        <dbReference type="EMBL" id="KAK1452024.1"/>
    </source>
</evidence>
<feature type="transmembrane region" description="Helical" evidence="1">
    <location>
        <begin position="7"/>
        <end position="28"/>
    </location>
</feature>
<accession>A0AAI9U9P1</accession>
<keyword evidence="3" id="KW-1185">Reference proteome</keyword>
<dbReference type="AlphaFoldDB" id="A0AAI9U9P1"/>
<dbReference type="Proteomes" id="UP001239795">
    <property type="component" value="Unassembled WGS sequence"/>
</dbReference>
<protein>
    <submittedName>
        <fullName evidence="2">Uncharacterized protein</fullName>
    </submittedName>
</protein>
<keyword evidence="1" id="KW-0812">Transmembrane</keyword>
<comment type="caution">
    <text evidence="2">The sequence shown here is derived from an EMBL/GenBank/DDBJ whole genome shotgun (WGS) entry which is preliminary data.</text>
</comment>